<dbReference type="Proteomes" id="UP001054945">
    <property type="component" value="Unassembled WGS sequence"/>
</dbReference>
<gene>
    <name evidence="2" type="primary">X975_13447</name>
    <name evidence="2" type="ORF">CEXT_451611</name>
</gene>
<accession>A0AAV4W513</accession>
<evidence type="ECO:0000313" key="2">
    <source>
        <dbReference type="EMBL" id="GIY77905.1"/>
    </source>
</evidence>
<reference evidence="2 3" key="1">
    <citation type="submission" date="2021-06" db="EMBL/GenBank/DDBJ databases">
        <title>Caerostris extrusa draft genome.</title>
        <authorList>
            <person name="Kono N."/>
            <person name="Arakawa K."/>
        </authorList>
    </citation>
    <scope>NUCLEOTIDE SEQUENCE [LARGE SCALE GENOMIC DNA]</scope>
</reference>
<keyword evidence="3" id="KW-1185">Reference proteome</keyword>
<sequence>MKPSFFPEADIKIRSLQRRPDCNRCHNFRACPCAVSVPIAPSSKKTANVPGSNEYGSPSKNSDCRPDSASHSGKPFELLSPHTAPIGYVVSPYPHPHNGSLGPVSMVSPIHILHVVQLFVLISSTGKLSEGPIRGRMATGV</sequence>
<proteinExistence type="predicted"/>
<feature type="compositionally biased region" description="Polar residues" evidence="1">
    <location>
        <begin position="43"/>
        <end position="61"/>
    </location>
</feature>
<name>A0AAV4W513_CAEEX</name>
<protein>
    <submittedName>
        <fullName evidence="2">Uncharacterized protein</fullName>
    </submittedName>
</protein>
<organism evidence="2 3">
    <name type="scientific">Caerostris extrusa</name>
    <name type="common">Bark spider</name>
    <name type="synonym">Caerostris bankana</name>
    <dbReference type="NCBI Taxonomy" id="172846"/>
    <lineage>
        <taxon>Eukaryota</taxon>
        <taxon>Metazoa</taxon>
        <taxon>Ecdysozoa</taxon>
        <taxon>Arthropoda</taxon>
        <taxon>Chelicerata</taxon>
        <taxon>Arachnida</taxon>
        <taxon>Araneae</taxon>
        <taxon>Araneomorphae</taxon>
        <taxon>Entelegynae</taxon>
        <taxon>Araneoidea</taxon>
        <taxon>Araneidae</taxon>
        <taxon>Caerostris</taxon>
    </lineage>
</organism>
<dbReference type="EMBL" id="BPLR01015696">
    <property type="protein sequence ID" value="GIY77905.1"/>
    <property type="molecule type" value="Genomic_DNA"/>
</dbReference>
<evidence type="ECO:0000256" key="1">
    <source>
        <dbReference type="SAM" id="MobiDB-lite"/>
    </source>
</evidence>
<comment type="caution">
    <text evidence="2">The sequence shown here is derived from an EMBL/GenBank/DDBJ whole genome shotgun (WGS) entry which is preliminary data.</text>
</comment>
<dbReference type="AlphaFoldDB" id="A0AAV4W513"/>
<evidence type="ECO:0000313" key="3">
    <source>
        <dbReference type="Proteomes" id="UP001054945"/>
    </source>
</evidence>
<feature type="region of interest" description="Disordered" evidence="1">
    <location>
        <begin position="41"/>
        <end position="77"/>
    </location>
</feature>